<sequence>MIFNRKSLQKYIPQHLIKVIAFKKESAVNIVAPLALILFSLPLYIIFTNIIFTDSQKAVKNVEKVENNKTISQTPSISKSNIIKTKVSALGRIQPKNKIITISGSSNFQYARVGKIFIKEGDKVRVGQAVAVLDNLNQLQTTLEGARKDLMVSQAELSQVKAGESKKAEISAQKAAISDLKAEFQGETAIQEAKIARLRANLKINRAERLRFQQLYQSGAISVSELDSKILAEKTVQEELNEAQETRKKLLSTYPKRITQAQANLNKLNEVRPVDVKVAQAKVEKAMTQVKIAKADLDLAYVRAPVDGKILKIHTFAGENITDKGIIDIGETGNMYVIAEVYQTDISKLKIGQKAIISGDALNHKFQGVVEHISSAIGKKEVFNDDPILDIDSRVFEVKIKIDPKYNQEAAQLINLQVDVKIY</sequence>
<organism evidence="5 6">
    <name type="scientific">Mastigocoleus testarum BC008</name>
    <dbReference type="NCBI Taxonomy" id="371196"/>
    <lineage>
        <taxon>Bacteria</taxon>
        <taxon>Bacillati</taxon>
        <taxon>Cyanobacteriota</taxon>
        <taxon>Cyanophyceae</taxon>
        <taxon>Nostocales</taxon>
        <taxon>Hapalosiphonaceae</taxon>
        <taxon>Mastigocoleus</taxon>
    </lineage>
</organism>
<feature type="coiled-coil region" evidence="3">
    <location>
        <begin position="190"/>
        <end position="296"/>
    </location>
</feature>
<dbReference type="SUPFAM" id="SSF111369">
    <property type="entry name" value="HlyD-like secretion proteins"/>
    <property type="match status" value="1"/>
</dbReference>
<dbReference type="NCBIfam" id="TIGR02971">
    <property type="entry name" value="heterocyst_DevB"/>
    <property type="match status" value="1"/>
</dbReference>
<dbReference type="Proteomes" id="UP000053372">
    <property type="component" value="Unassembled WGS sequence"/>
</dbReference>
<dbReference type="PANTHER" id="PTHR32347">
    <property type="entry name" value="EFFLUX SYSTEM COMPONENT YKNX-RELATED"/>
    <property type="match status" value="1"/>
</dbReference>
<dbReference type="PRINTS" id="PR01490">
    <property type="entry name" value="RTXTOXIND"/>
</dbReference>
<dbReference type="InterPro" id="IPR050465">
    <property type="entry name" value="UPF0194_transport"/>
</dbReference>
<comment type="caution">
    <text evidence="5">The sequence shown here is derived from an EMBL/GenBank/DDBJ whole genome shotgun (WGS) entry which is preliminary data.</text>
</comment>
<keyword evidence="4" id="KW-0472">Membrane</keyword>
<dbReference type="AlphaFoldDB" id="A0A0V8A0R7"/>
<dbReference type="PANTHER" id="PTHR32347:SF27">
    <property type="entry name" value="RND EFFLUX PUMP MEMBRANE FUSION PROTEIN BARREL-SANDWICH DOMAIN-CONTAINING PROTEIN"/>
    <property type="match status" value="1"/>
</dbReference>
<protein>
    <submittedName>
        <fullName evidence="5">Uncharacterized protein</fullName>
    </submittedName>
</protein>
<keyword evidence="4" id="KW-0812">Transmembrane</keyword>
<evidence type="ECO:0000256" key="1">
    <source>
        <dbReference type="ARBA" id="ARBA00004196"/>
    </source>
</evidence>
<name>A0A0V8A0R7_9CYAN</name>
<evidence type="ECO:0000256" key="3">
    <source>
        <dbReference type="SAM" id="Coils"/>
    </source>
</evidence>
<keyword evidence="4" id="KW-1133">Transmembrane helix</keyword>
<comment type="subcellular location">
    <subcellularLocation>
        <location evidence="1">Cell envelope</location>
    </subcellularLocation>
</comment>
<dbReference type="GO" id="GO:0030313">
    <property type="term" value="C:cell envelope"/>
    <property type="evidence" value="ECO:0007669"/>
    <property type="project" value="UniProtKB-SubCell"/>
</dbReference>
<proteinExistence type="predicted"/>
<dbReference type="RefSeq" id="WP_058182930.1">
    <property type="nucleotide sequence ID" value="NZ_LMTZ01000001.1"/>
</dbReference>
<dbReference type="EMBL" id="LMTZ01000001">
    <property type="protein sequence ID" value="KST70368.1"/>
    <property type="molecule type" value="Genomic_DNA"/>
</dbReference>
<evidence type="ECO:0000313" key="5">
    <source>
        <dbReference type="EMBL" id="KST70368.1"/>
    </source>
</evidence>
<evidence type="ECO:0000256" key="4">
    <source>
        <dbReference type="SAM" id="Phobius"/>
    </source>
</evidence>
<gene>
    <name evidence="5" type="ORF">BC008_45040</name>
</gene>
<accession>A0A0V8A0R7</accession>
<keyword evidence="2 3" id="KW-0175">Coiled coil</keyword>
<dbReference type="Gene3D" id="2.40.30.170">
    <property type="match status" value="1"/>
</dbReference>
<reference evidence="5 6" key="1">
    <citation type="journal article" date="2015" name="Genome Announc.">
        <title>Draft Genome of the Euendolithic (true boring) Cyanobacterium Mastigocoleus testarum strain BC008.</title>
        <authorList>
            <person name="Guida B.S."/>
            <person name="Garcia-Pichel F."/>
        </authorList>
    </citation>
    <scope>NUCLEOTIDE SEQUENCE [LARGE SCALE GENOMIC DNA]</scope>
    <source>
        <strain evidence="5 6">BC008</strain>
    </source>
</reference>
<evidence type="ECO:0000313" key="6">
    <source>
        <dbReference type="Proteomes" id="UP000053372"/>
    </source>
</evidence>
<dbReference type="OrthoDB" id="264111at2"/>
<keyword evidence="6" id="KW-1185">Reference proteome</keyword>
<feature type="transmembrane region" description="Helical" evidence="4">
    <location>
        <begin position="27"/>
        <end position="47"/>
    </location>
</feature>
<evidence type="ECO:0000256" key="2">
    <source>
        <dbReference type="ARBA" id="ARBA00023054"/>
    </source>
</evidence>
<dbReference type="InterPro" id="IPR014315">
    <property type="entry name" value="ABC_heterocyst_DevB"/>
</dbReference>